<protein>
    <submittedName>
        <fullName evidence="1">Uncharacterized protein</fullName>
    </submittedName>
</protein>
<name>S3P0U7_9GAMM</name>
<proteinExistence type="predicted"/>
<organism evidence="1 2">
    <name type="scientific">Acinetobacter rudis CIP 110305</name>
    <dbReference type="NCBI Taxonomy" id="421052"/>
    <lineage>
        <taxon>Bacteria</taxon>
        <taxon>Pseudomonadati</taxon>
        <taxon>Pseudomonadota</taxon>
        <taxon>Gammaproteobacteria</taxon>
        <taxon>Moraxellales</taxon>
        <taxon>Moraxellaceae</taxon>
        <taxon>Acinetobacter</taxon>
    </lineage>
</organism>
<keyword evidence="2" id="KW-1185">Reference proteome</keyword>
<dbReference type="PATRIC" id="fig|421052.3.peg.911"/>
<evidence type="ECO:0000313" key="1">
    <source>
        <dbReference type="EMBL" id="EPF80029.1"/>
    </source>
</evidence>
<dbReference type="AlphaFoldDB" id="S3P0U7"/>
<comment type="caution">
    <text evidence="1">The sequence shown here is derived from an EMBL/GenBank/DDBJ whole genome shotgun (WGS) entry which is preliminary data.</text>
</comment>
<dbReference type="EMBL" id="ATGI01000006">
    <property type="protein sequence ID" value="EPF80029.1"/>
    <property type="molecule type" value="Genomic_DNA"/>
</dbReference>
<sequence>MGMVGGYDAHFYCDCCNDFCEVNGIGVETYQDAIHLMKKDEDEKQSWLLRDDGVVLCEKCKAQNNPEIMKEDDREGYVWTLKKEGVASESFVLVPKEPTEEMLEAAWEAPPAGGPSGNRRSFYEKQTVVYKAMIEAAEGEN</sequence>
<accession>S3P0U7</accession>
<dbReference type="Proteomes" id="UP000014568">
    <property type="component" value="Unassembled WGS sequence"/>
</dbReference>
<dbReference type="STRING" id="632955.GCA_000829675_02188"/>
<evidence type="ECO:0000313" key="2">
    <source>
        <dbReference type="Proteomes" id="UP000014568"/>
    </source>
</evidence>
<dbReference type="HOGENOM" id="CLU_1821221_0_0_6"/>
<reference evidence="1 2" key="1">
    <citation type="submission" date="2013-06" db="EMBL/GenBank/DDBJ databases">
        <title>The Genome Sequence of Acinetobacter rudis CIP 110305.</title>
        <authorList>
            <consortium name="The Broad Institute Genome Sequencing Platform"/>
            <consortium name="The Broad Institute Genome Sequencing Center for Infectious Disease"/>
            <person name="Cerqueira G."/>
            <person name="Feldgarden M."/>
            <person name="Courvalin P."/>
            <person name="Perichon B."/>
            <person name="Grillot-Courvalin C."/>
            <person name="Clermont D."/>
            <person name="Rocha E."/>
            <person name="Yoon E.-J."/>
            <person name="Nemec A."/>
            <person name="Young S.K."/>
            <person name="Zeng Q."/>
            <person name="Gargeya S."/>
            <person name="Fitzgerald M."/>
            <person name="Abouelleil A."/>
            <person name="Alvarado L."/>
            <person name="Berlin A.M."/>
            <person name="Chapman S.B."/>
            <person name="Dewar J."/>
            <person name="Goldberg J."/>
            <person name="Griggs A."/>
            <person name="Gujja S."/>
            <person name="Hansen M."/>
            <person name="Howarth C."/>
            <person name="Imamovic A."/>
            <person name="Larimer J."/>
            <person name="McCowan C."/>
            <person name="Murphy C."/>
            <person name="Pearson M."/>
            <person name="Priest M."/>
            <person name="Roberts A."/>
            <person name="Saif S."/>
            <person name="Shea T."/>
            <person name="Sykes S."/>
            <person name="Wortman J."/>
            <person name="Nusbaum C."/>
            <person name="Birren B."/>
        </authorList>
    </citation>
    <scope>NUCLEOTIDE SEQUENCE [LARGE SCALE GENOMIC DNA]</scope>
    <source>
        <strain evidence="1 2">CIP 110305</strain>
    </source>
</reference>
<gene>
    <name evidence="1" type="ORF">F945_00924</name>
</gene>
<dbReference type="RefSeq" id="WP_016655347.1">
    <property type="nucleotide sequence ID" value="NZ_KE340351.1"/>
</dbReference>